<dbReference type="Pfam" id="PF08704">
    <property type="entry name" value="GCD14"/>
    <property type="match status" value="1"/>
</dbReference>
<dbReference type="GO" id="GO:0160107">
    <property type="term" value="F:tRNA (adenine(58)-N1)-methyltransferase activity"/>
    <property type="evidence" value="ECO:0007669"/>
    <property type="project" value="UniProtKB-EC"/>
</dbReference>
<dbReference type="InterPro" id="IPR029063">
    <property type="entry name" value="SAM-dependent_MTases_sf"/>
</dbReference>
<evidence type="ECO:0000256" key="3">
    <source>
        <dbReference type="ARBA" id="ARBA00022679"/>
    </source>
</evidence>
<evidence type="ECO:0000256" key="10">
    <source>
        <dbReference type="SAM" id="MobiDB-lite"/>
    </source>
</evidence>
<feature type="domain" description="tRNA (adenine(58)-N(1))-methyltransferase catalytic subunit TRM61 C-terminal" evidence="11">
    <location>
        <begin position="62"/>
        <end position="322"/>
    </location>
</feature>
<evidence type="ECO:0000256" key="5">
    <source>
        <dbReference type="ARBA" id="ARBA00022694"/>
    </source>
</evidence>
<organism evidence="12 13">
    <name type="scientific">Candidula unifasciata</name>
    <dbReference type="NCBI Taxonomy" id="100452"/>
    <lineage>
        <taxon>Eukaryota</taxon>
        <taxon>Metazoa</taxon>
        <taxon>Spiralia</taxon>
        <taxon>Lophotrochozoa</taxon>
        <taxon>Mollusca</taxon>
        <taxon>Gastropoda</taxon>
        <taxon>Heterobranchia</taxon>
        <taxon>Euthyneura</taxon>
        <taxon>Panpulmonata</taxon>
        <taxon>Eupulmonata</taxon>
        <taxon>Stylommatophora</taxon>
        <taxon>Helicina</taxon>
        <taxon>Helicoidea</taxon>
        <taxon>Geomitridae</taxon>
        <taxon>Candidula</taxon>
    </lineage>
</organism>
<evidence type="ECO:0000313" key="12">
    <source>
        <dbReference type="EMBL" id="CAG5132051.1"/>
    </source>
</evidence>
<comment type="catalytic activity">
    <reaction evidence="7">
        <text>an adenosine in mRNA + S-adenosyl-L-methionine = an N(1)-methyladenosine in mRNA + S-adenosyl-L-homocysteine + H(+)</text>
        <dbReference type="Rhea" id="RHEA:55392"/>
        <dbReference type="Rhea" id="RHEA-COMP:12414"/>
        <dbReference type="Rhea" id="RHEA-COMP:12415"/>
        <dbReference type="ChEBI" id="CHEBI:15378"/>
        <dbReference type="ChEBI" id="CHEBI:57856"/>
        <dbReference type="ChEBI" id="CHEBI:59789"/>
        <dbReference type="ChEBI" id="CHEBI:74411"/>
        <dbReference type="ChEBI" id="CHEBI:74491"/>
    </reaction>
</comment>
<feature type="region of interest" description="Disordered" evidence="10">
    <location>
        <begin position="258"/>
        <end position="281"/>
    </location>
</feature>
<dbReference type="EMBL" id="CAJHNH020005035">
    <property type="protein sequence ID" value="CAG5132051.1"/>
    <property type="molecule type" value="Genomic_DNA"/>
</dbReference>
<dbReference type="OrthoDB" id="1925287at2759"/>
<feature type="binding site" evidence="9">
    <location>
        <begin position="112"/>
        <end position="115"/>
    </location>
    <ligand>
        <name>S-adenosyl-L-methionine</name>
        <dbReference type="ChEBI" id="CHEBI:59789"/>
    </ligand>
</feature>
<comment type="catalytic activity">
    <reaction evidence="8">
        <text>adenosine(58) in tRNA + S-adenosyl-L-methionine = N(1)-methyladenosine(58) in tRNA + S-adenosyl-L-homocysteine + H(+)</text>
        <dbReference type="Rhea" id="RHEA:43152"/>
        <dbReference type="Rhea" id="RHEA-COMP:10365"/>
        <dbReference type="Rhea" id="RHEA-COMP:10366"/>
        <dbReference type="ChEBI" id="CHEBI:15378"/>
        <dbReference type="ChEBI" id="CHEBI:57856"/>
        <dbReference type="ChEBI" id="CHEBI:59789"/>
        <dbReference type="ChEBI" id="CHEBI:74411"/>
        <dbReference type="ChEBI" id="CHEBI:74491"/>
        <dbReference type="EC" id="2.1.1.220"/>
    </reaction>
</comment>
<keyword evidence="2 8" id="KW-0489">Methyltransferase</keyword>
<reference evidence="12" key="1">
    <citation type="submission" date="2021-04" db="EMBL/GenBank/DDBJ databases">
        <authorList>
            <consortium name="Molecular Ecology Group"/>
        </authorList>
    </citation>
    <scope>NUCLEOTIDE SEQUENCE</scope>
</reference>
<dbReference type="Proteomes" id="UP000678393">
    <property type="component" value="Unassembled WGS sequence"/>
</dbReference>
<dbReference type="GO" id="GO:0005634">
    <property type="term" value="C:nucleus"/>
    <property type="evidence" value="ECO:0007669"/>
    <property type="project" value="UniProtKB-SubCell"/>
</dbReference>
<name>A0A8S4A0P4_9EUPU</name>
<dbReference type="FunFam" id="3.10.330.20:FF:000002">
    <property type="entry name" value="tRNA (adenine(58)-N(1))-methyltransferase catalytic subunit TRMT61A"/>
    <property type="match status" value="1"/>
</dbReference>
<dbReference type="PANTHER" id="PTHR12133:SF2">
    <property type="entry name" value="TRNA (ADENINE(58)-N(1))-METHYLTRANSFERASE CATALYTIC SUBUNIT TRMT61A"/>
    <property type="match status" value="1"/>
</dbReference>
<protein>
    <recommendedName>
        <fullName evidence="8">tRNA (adenine(58)-N(1))-methyltransferase catalytic subunit TRMT61A</fullName>
        <ecNumber evidence="8">2.1.1.220</ecNumber>
    </recommendedName>
</protein>
<gene>
    <name evidence="12" type="ORF">CUNI_LOCUS17609</name>
</gene>
<evidence type="ECO:0000256" key="9">
    <source>
        <dbReference type="PIRSR" id="PIRSR017269-1"/>
    </source>
</evidence>
<comment type="similarity">
    <text evidence="8">Belongs to the class I-like SAM-binding methyltransferase superfamily. TRM61 family.</text>
</comment>
<dbReference type="GO" id="GO:0030488">
    <property type="term" value="P:tRNA methylation"/>
    <property type="evidence" value="ECO:0007669"/>
    <property type="project" value="InterPro"/>
</dbReference>
<evidence type="ECO:0000256" key="4">
    <source>
        <dbReference type="ARBA" id="ARBA00022691"/>
    </source>
</evidence>
<evidence type="ECO:0000256" key="1">
    <source>
        <dbReference type="ARBA" id="ARBA00004123"/>
    </source>
</evidence>
<dbReference type="AlphaFoldDB" id="A0A8S4A0P4"/>
<dbReference type="PANTHER" id="PTHR12133">
    <property type="entry name" value="TRNA (ADENINE(58)-N(1))-METHYLTRANSFERASE"/>
    <property type="match status" value="1"/>
</dbReference>
<sequence length="326" mass="36285">MSFRKMKDTIDYGDTVILHIGYDNMLPIMIAKGETMQTKFGAVKHSSLVGKQYGTKIQCSKGWVFVLQPTPELWTLSLPHRTQILYSTDISMIIFQLDLKPGSIVAEAGTGSGSLSHAILRTIQPSGQLLTFEFHGERCDKARQEFAEHGLSEFVTVTHRDVCGEGFQLDHLVDAVFLDLPKPWECIASAKNAIKREGGRICTFSPCIEQVQRSCEELSKNNFTDIVTVECLARNFNIQYAKLQNVLPSDVPLAANGDSVNCGTEEDESKQKSHKKVKKAPESFLNKAQDNQVKTAVHNYCFSSAIPTIAMQGHTGFLTFASLYYH</sequence>
<dbReference type="PIRSF" id="PIRSF017269">
    <property type="entry name" value="GCD14"/>
    <property type="match status" value="1"/>
</dbReference>
<keyword evidence="6 8" id="KW-0539">Nucleus</keyword>
<feature type="binding site" evidence="9">
    <location>
        <position position="179"/>
    </location>
    <ligand>
        <name>S-adenosyl-L-methionine</name>
        <dbReference type="ChEBI" id="CHEBI:59789"/>
    </ligand>
</feature>
<keyword evidence="5 8" id="KW-0819">tRNA processing</keyword>
<evidence type="ECO:0000256" key="8">
    <source>
        <dbReference type="PIRNR" id="PIRNR017269"/>
    </source>
</evidence>
<dbReference type="SUPFAM" id="SSF53335">
    <property type="entry name" value="S-adenosyl-L-methionine-dependent methyltransferases"/>
    <property type="match status" value="1"/>
</dbReference>
<accession>A0A8S4A0P4</accession>
<evidence type="ECO:0000256" key="6">
    <source>
        <dbReference type="ARBA" id="ARBA00023242"/>
    </source>
</evidence>
<evidence type="ECO:0000256" key="7">
    <source>
        <dbReference type="ARBA" id="ARBA00048481"/>
    </source>
</evidence>
<evidence type="ECO:0000259" key="11">
    <source>
        <dbReference type="Pfam" id="PF08704"/>
    </source>
</evidence>
<dbReference type="Gene3D" id="3.40.50.150">
    <property type="entry name" value="Vaccinia Virus protein VP39"/>
    <property type="match status" value="1"/>
</dbReference>
<feature type="binding site" evidence="9">
    <location>
        <position position="133"/>
    </location>
    <ligand>
        <name>S-adenosyl-L-methionine</name>
        <dbReference type="ChEBI" id="CHEBI:59789"/>
    </ligand>
</feature>
<comment type="function">
    <text evidence="8">Catalytic subunit of tRNA (adenine-N(1)-)-methyltransferase, which catalyzes the formation of N(1)-methyladenine at position 58 (m1A58) in initiator methionyl-tRNA.</text>
</comment>
<dbReference type="EC" id="2.1.1.220" evidence="8"/>
<dbReference type="InterPro" id="IPR014816">
    <property type="entry name" value="tRNA_MeTrfase_Gcd14"/>
</dbReference>
<evidence type="ECO:0000256" key="2">
    <source>
        <dbReference type="ARBA" id="ARBA00022603"/>
    </source>
</evidence>
<keyword evidence="4 8" id="KW-0949">S-adenosyl-L-methionine</keyword>
<keyword evidence="3 8" id="KW-0808">Transferase</keyword>
<dbReference type="GO" id="GO:0031515">
    <property type="term" value="C:tRNA (m1A) methyltransferase complex"/>
    <property type="evidence" value="ECO:0007669"/>
    <property type="project" value="UniProtKB-UniRule"/>
</dbReference>
<keyword evidence="13" id="KW-1185">Reference proteome</keyword>
<evidence type="ECO:0000313" key="13">
    <source>
        <dbReference type="Proteomes" id="UP000678393"/>
    </source>
</evidence>
<proteinExistence type="inferred from homology"/>
<feature type="binding site" evidence="9">
    <location>
        <position position="161"/>
    </location>
    <ligand>
        <name>S-adenosyl-L-methionine</name>
        <dbReference type="ChEBI" id="CHEBI:59789"/>
    </ligand>
</feature>
<dbReference type="Gene3D" id="3.10.330.20">
    <property type="match status" value="1"/>
</dbReference>
<dbReference type="PROSITE" id="PS51620">
    <property type="entry name" value="SAM_TRM61"/>
    <property type="match status" value="1"/>
</dbReference>
<comment type="caution">
    <text evidence="12">The sequence shown here is derived from an EMBL/GenBank/DDBJ whole genome shotgun (WGS) entry which is preliminary data.</text>
</comment>
<comment type="subcellular location">
    <subcellularLocation>
        <location evidence="1 8">Nucleus</location>
    </subcellularLocation>
</comment>
<dbReference type="InterPro" id="IPR049470">
    <property type="entry name" value="TRM61_C"/>
</dbReference>